<dbReference type="GO" id="GO:0009245">
    <property type="term" value="P:lipid A biosynthetic process"/>
    <property type="evidence" value="ECO:0007669"/>
    <property type="project" value="UniProtKB-KW"/>
</dbReference>
<dbReference type="Pfam" id="PF03331">
    <property type="entry name" value="LpxC"/>
    <property type="match status" value="2"/>
</dbReference>
<evidence type="ECO:0000256" key="4">
    <source>
        <dbReference type="ARBA" id="ARBA00012745"/>
    </source>
</evidence>
<sequence length="332" mass="37615">MPSPRFSRTWNRMKSSRASLPAPTARPCVHRQGFSKMNPQRTLRHTVSVEGPTLWSKGYTRVWMYPGEPDEGITIRRVDLKPAVSYPLSIHAAVVENHKVKLRPTTYSAGGEEEDTLDFAEHLLSALWGMGIDNVGVDVEGGELPFFDGSALAYVEAVRRAGVRLQEHPRNEAHINESFLLSTENSALFFRSANRLSVTYVFYNLHRAMLQTFSFTDVVKSYELWIAPARTFAVGAFPEFSYPFEVRSNRDLHYPYPSRFSREMLRHKVLDLIGDLALLGRRLNAKIIAVGTGHRETHQAVKLLTKEIARGELEHRLDTLQTPPPVPFSDGR</sequence>
<keyword evidence="6" id="KW-0441">Lipid A biosynthesis</keyword>
<accession>A0A9D5KD83</accession>
<dbReference type="InterPro" id="IPR011334">
    <property type="entry name" value="UDP-acyl_GlcNac_deAcase_C"/>
</dbReference>
<dbReference type="Gene3D" id="3.30.1700.10">
    <property type="entry name" value="lpxc deacetylase, domain 2"/>
    <property type="match status" value="1"/>
</dbReference>
<protein>
    <recommendedName>
        <fullName evidence="4">UDP-3-O-acyl-N-acetylglucosamine deacetylase</fullName>
        <ecNumber evidence="4">3.5.1.108</ecNumber>
    </recommendedName>
</protein>
<dbReference type="PANTHER" id="PTHR33694">
    <property type="entry name" value="UDP-3-O-ACYL-N-ACETYLGLUCOSAMINE DEACETYLASE 1, MITOCHONDRIAL-RELATED"/>
    <property type="match status" value="1"/>
</dbReference>
<evidence type="ECO:0000256" key="7">
    <source>
        <dbReference type="ARBA" id="ARBA00022723"/>
    </source>
</evidence>
<feature type="compositionally biased region" description="Polar residues" evidence="12">
    <location>
        <begin position="1"/>
        <end position="18"/>
    </location>
</feature>
<evidence type="ECO:0000256" key="3">
    <source>
        <dbReference type="ARBA" id="ARBA00005002"/>
    </source>
</evidence>
<dbReference type="InterPro" id="IPR015870">
    <property type="entry name" value="UDP-acyl_N-AcGlcN_deAcase_N"/>
</dbReference>
<evidence type="ECO:0000313" key="14">
    <source>
        <dbReference type="Proteomes" id="UP000630660"/>
    </source>
</evidence>
<evidence type="ECO:0000313" key="13">
    <source>
        <dbReference type="EMBL" id="MBD3365451.1"/>
    </source>
</evidence>
<dbReference type="GO" id="GO:0046872">
    <property type="term" value="F:metal ion binding"/>
    <property type="evidence" value="ECO:0007669"/>
    <property type="project" value="UniProtKB-KW"/>
</dbReference>
<gene>
    <name evidence="13" type="ORF">GF359_09590</name>
</gene>
<dbReference type="SUPFAM" id="SSF54211">
    <property type="entry name" value="Ribosomal protein S5 domain 2-like"/>
    <property type="match status" value="2"/>
</dbReference>
<evidence type="ECO:0000256" key="2">
    <source>
        <dbReference type="ARBA" id="ARBA00002923"/>
    </source>
</evidence>
<evidence type="ECO:0000256" key="1">
    <source>
        <dbReference type="ARBA" id="ARBA00001947"/>
    </source>
</evidence>
<dbReference type="GO" id="GO:0016020">
    <property type="term" value="C:membrane"/>
    <property type="evidence" value="ECO:0007669"/>
    <property type="project" value="GOC"/>
</dbReference>
<comment type="cofactor">
    <cofactor evidence="1">
        <name>Zn(2+)</name>
        <dbReference type="ChEBI" id="CHEBI:29105"/>
    </cofactor>
</comment>
<reference evidence="13" key="1">
    <citation type="submission" date="2019-11" db="EMBL/GenBank/DDBJ databases">
        <title>Microbial mats filling the niche in hypersaline microbial mats.</title>
        <authorList>
            <person name="Wong H.L."/>
            <person name="Macleod F.I."/>
            <person name="White R.A. III"/>
            <person name="Burns B.P."/>
        </authorList>
    </citation>
    <scope>NUCLEOTIDE SEQUENCE</scope>
    <source>
        <strain evidence="13">Bin_327</strain>
    </source>
</reference>
<comment type="caution">
    <text evidence="13">The sequence shown here is derived from an EMBL/GenBank/DDBJ whole genome shotgun (WGS) entry which is preliminary data.</text>
</comment>
<comment type="catalytic activity">
    <reaction evidence="11">
        <text>a UDP-3-O-[(3R)-3-hydroxyacyl]-N-acetyl-alpha-D-glucosamine + H2O = a UDP-3-O-[(3R)-3-hydroxyacyl]-alpha-D-glucosamine + acetate</text>
        <dbReference type="Rhea" id="RHEA:67816"/>
        <dbReference type="ChEBI" id="CHEBI:15377"/>
        <dbReference type="ChEBI" id="CHEBI:30089"/>
        <dbReference type="ChEBI" id="CHEBI:137740"/>
        <dbReference type="ChEBI" id="CHEBI:173225"/>
        <dbReference type="EC" id="3.5.1.108"/>
    </reaction>
</comment>
<dbReference type="EMBL" id="WJKJ01000316">
    <property type="protein sequence ID" value="MBD3365451.1"/>
    <property type="molecule type" value="Genomic_DNA"/>
</dbReference>
<keyword evidence="5" id="KW-0444">Lipid biosynthesis</keyword>
<comment type="pathway">
    <text evidence="3">Glycolipid biosynthesis; lipid IV(A) biosynthesis; lipid IV(A) from (3R)-3-hydroxytetradecanoyl-[acyl-carrier-protein] and UDP-N-acetyl-alpha-D-glucosamine: step 2/6.</text>
</comment>
<proteinExistence type="predicted"/>
<evidence type="ECO:0000256" key="10">
    <source>
        <dbReference type="ARBA" id="ARBA00023098"/>
    </source>
</evidence>
<dbReference type="InterPro" id="IPR020568">
    <property type="entry name" value="Ribosomal_Su5_D2-typ_SF"/>
</dbReference>
<keyword evidence="10" id="KW-0443">Lipid metabolism</keyword>
<dbReference type="Gene3D" id="3.30.230.20">
    <property type="entry name" value="lpxc deacetylase, domain 1"/>
    <property type="match status" value="1"/>
</dbReference>
<dbReference type="EC" id="3.5.1.108" evidence="4"/>
<organism evidence="13 14">
    <name type="scientific">candidate division WOR-3 bacterium</name>
    <dbReference type="NCBI Taxonomy" id="2052148"/>
    <lineage>
        <taxon>Bacteria</taxon>
        <taxon>Bacteria division WOR-3</taxon>
    </lineage>
</organism>
<feature type="region of interest" description="Disordered" evidence="12">
    <location>
        <begin position="1"/>
        <end position="26"/>
    </location>
</feature>
<dbReference type="PANTHER" id="PTHR33694:SF1">
    <property type="entry name" value="UDP-3-O-ACYL-N-ACETYLGLUCOSAMINE DEACETYLASE 1, MITOCHONDRIAL-RELATED"/>
    <property type="match status" value="1"/>
</dbReference>
<dbReference type="AlphaFoldDB" id="A0A9D5KD83"/>
<keyword evidence="7" id="KW-0479">Metal-binding</keyword>
<keyword evidence="8" id="KW-0378">Hydrolase</keyword>
<keyword evidence="9" id="KW-0862">Zinc</keyword>
<dbReference type="InterPro" id="IPR004463">
    <property type="entry name" value="UDP-acyl_GlcNac_deAcase"/>
</dbReference>
<name>A0A9D5KD83_UNCW3</name>
<evidence type="ECO:0000256" key="8">
    <source>
        <dbReference type="ARBA" id="ARBA00022801"/>
    </source>
</evidence>
<dbReference type="GO" id="GO:0103117">
    <property type="term" value="F:UDP-3-O-acyl-N-acetylglucosamine deacetylase activity"/>
    <property type="evidence" value="ECO:0007669"/>
    <property type="project" value="UniProtKB-EC"/>
</dbReference>
<dbReference type="Proteomes" id="UP000630660">
    <property type="component" value="Unassembled WGS sequence"/>
</dbReference>
<evidence type="ECO:0000256" key="5">
    <source>
        <dbReference type="ARBA" id="ARBA00022516"/>
    </source>
</evidence>
<comment type="function">
    <text evidence="2">Catalyzes the hydrolysis of UDP-3-O-myristoyl-N-acetylglucosamine to form UDP-3-O-myristoylglucosamine and acetate, the committed step in lipid A biosynthesis.</text>
</comment>
<evidence type="ECO:0000256" key="9">
    <source>
        <dbReference type="ARBA" id="ARBA00022833"/>
    </source>
</evidence>
<evidence type="ECO:0000256" key="6">
    <source>
        <dbReference type="ARBA" id="ARBA00022556"/>
    </source>
</evidence>
<evidence type="ECO:0000256" key="12">
    <source>
        <dbReference type="SAM" id="MobiDB-lite"/>
    </source>
</evidence>
<evidence type="ECO:0000256" key="11">
    <source>
        <dbReference type="ARBA" id="ARBA00024535"/>
    </source>
</evidence>